<protein>
    <submittedName>
        <fullName evidence="2">Uncharacterized protein</fullName>
    </submittedName>
</protein>
<sequence>TLQVLEFGPDILDCPPSDDKLTPDILAAHIVWLRLDAALKLRGGRDRELQLEQRKIRDFVLEGGLTAGDPTTDIRWKIILVYLKKAHKMACDVLTASSSPTAVSPPHPFAANELALRPEPKTTTMLIDNDTVPYGELPALAAPASPVHANAANLPSRLESLMQACARDWQAVGSNTTQAVELLDRVSNFVVDLVDIVGTATVLGPIPVRNHLNRHLQVQDVQFTPSGVQPHSLPHRLSGDDLDTAIAHRGPRVTAQTPTQHTATVLAAGRAVANDDTPVPSTASTALVVARVAAQTPTQHTATVLAADRAVANDDTPVPSTASTALVFAAKSNVRPRKAAPSARQRQEAKQPKATQPKAAKDAKVKTKPKIKKKTAAREVIENSEPENDDDISLVTSAPPVLHAVQPPTLPLPQAAAPLPTRTAARPRSSLANNHDQYAWLKQALTVPPPQPAQLQKQDDDKILPRHHRKLLQDFNQVADRASNKRPAVEAAQNAPPAKKLARSKDKHPLASELLLPRV</sequence>
<evidence type="ECO:0000313" key="3">
    <source>
        <dbReference type="Proteomes" id="UP000077266"/>
    </source>
</evidence>
<name>A0A166NJY6_EXIGL</name>
<feature type="region of interest" description="Disordered" evidence="1">
    <location>
        <begin position="333"/>
        <end position="394"/>
    </location>
</feature>
<feature type="compositionally biased region" description="Basic residues" evidence="1">
    <location>
        <begin position="366"/>
        <end position="375"/>
    </location>
</feature>
<dbReference type="AlphaFoldDB" id="A0A166NJY6"/>
<gene>
    <name evidence="2" type="ORF">EXIGLDRAFT_782601</name>
</gene>
<organism evidence="2 3">
    <name type="scientific">Exidia glandulosa HHB12029</name>
    <dbReference type="NCBI Taxonomy" id="1314781"/>
    <lineage>
        <taxon>Eukaryota</taxon>
        <taxon>Fungi</taxon>
        <taxon>Dikarya</taxon>
        <taxon>Basidiomycota</taxon>
        <taxon>Agaricomycotina</taxon>
        <taxon>Agaricomycetes</taxon>
        <taxon>Auriculariales</taxon>
        <taxon>Exidiaceae</taxon>
        <taxon>Exidia</taxon>
    </lineage>
</organism>
<evidence type="ECO:0000256" key="1">
    <source>
        <dbReference type="SAM" id="MobiDB-lite"/>
    </source>
</evidence>
<dbReference type="Proteomes" id="UP000077266">
    <property type="component" value="Unassembled WGS sequence"/>
</dbReference>
<evidence type="ECO:0000313" key="2">
    <source>
        <dbReference type="EMBL" id="KZV79242.1"/>
    </source>
</evidence>
<reference evidence="2 3" key="1">
    <citation type="journal article" date="2016" name="Mol. Biol. Evol.">
        <title>Comparative Genomics of Early-Diverging Mushroom-Forming Fungi Provides Insights into the Origins of Lignocellulose Decay Capabilities.</title>
        <authorList>
            <person name="Nagy L.G."/>
            <person name="Riley R."/>
            <person name="Tritt A."/>
            <person name="Adam C."/>
            <person name="Daum C."/>
            <person name="Floudas D."/>
            <person name="Sun H."/>
            <person name="Yadav J.S."/>
            <person name="Pangilinan J."/>
            <person name="Larsson K.H."/>
            <person name="Matsuura K."/>
            <person name="Barry K."/>
            <person name="Labutti K."/>
            <person name="Kuo R."/>
            <person name="Ohm R.A."/>
            <person name="Bhattacharya S.S."/>
            <person name="Shirouzu T."/>
            <person name="Yoshinaga Y."/>
            <person name="Martin F.M."/>
            <person name="Grigoriev I.V."/>
            <person name="Hibbett D.S."/>
        </authorList>
    </citation>
    <scope>NUCLEOTIDE SEQUENCE [LARGE SCALE GENOMIC DNA]</scope>
    <source>
        <strain evidence="2 3">HHB12029</strain>
    </source>
</reference>
<accession>A0A166NJY6</accession>
<feature type="non-terminal residue" evidence="2">
    <location>
        <position position="1"/>
    </location>
</feature>
<keyword evidence="3" id="KW-1185">Reference proteome</keyword>
<proteinExistence type="predicted"/>
<dbReference type="InParanoid" id="A0A166NJY6"/>
<dbReference type="EMBL" id="KV426652">
    <property type="protein sequence ID" value="KZV79242.1"/>
    <property type="molecule type" value="Genomic_DNA"/>
</dbReference>
<feature type="compositionally biased region" description="Acidic residues" evidence="1">
    <location>
        <begin position="382"/>
        <end position="392"/>
    </location>
</feature>
<feature type="region of interest" description="Disordered" evidence="1">
    <location>
        <begin position="478"/>
        <end position="519"/>
    </location>
</feature>